<dbReference type="PANTHER" id="PTHR33050:SF8">
    <property type="entry name" value="REVERSE TRANSCRIPTASE DOMAIN-CONTAINING PROTEIN"/>
    <property type="match status" value="1"/>
</dbReference>
<dbReference type="CDD" id="cd09275">
    <property type="entry name" value="RNase_HI_RT_DIRS1"/>
    <property type="match status" value="1"/>
</dbReference>
<dbReference type="PANTHER" id="PTHR33050">
    <property type="entry name" value="REVERSE TRANSCRIPTASE DOMAIN-CONTAINING PROTEIN"/>
    <property type="match status" value="1"/>
</dbReference>
<protein>
    <submittedName>
        <fullName evidence="1">Uncharacterized protein</fullName>
    </submittedName>
</protein>
<dbReference type="AlphaFoldDB" id="A0A8B6DIJ2"/>
<sequence length="298" mass="34054">MFQYDQICKSLGVPLANEKTEGPTTLIEYLGLTIDTVNMVVKIPHKKVEELLNRIIKLLAMKKVTLKELQSICGSLAFCTKALPAGRAFSCRLYSTMGKVSKPFHFIRVTSGMKNDLLMWKLFLEQFNGNSYINDIGWISNFDLELYTDSAGGLGKGCAAYLNGKWTFLEWPNEWNSSEIFKDITYLEIIPIALAIFLWFDQFYKKNILFHIDNLAVVNILNKKSSKSERVMSILRLIVYCSLIGNFQFKAVHILSKDNAIADALSRANFQKFRRLAPLANDHPHPIPVEFWNLLKTK</sequence>
<organism evidence="1 2">
    <name type="scientific">Mytilus galloprovincialis</name>
    <name type="common">Mediterranean mussel</name>
    <dbReference type="NCBI Taxonomy" id="29158"/>
    <lineage>
        <taxon>Eukaryota</taxon>
        <taxon>Metazoa</taxon>
        <taxon>Spiralia</taxon>
        <taxon>Lophotrochozoa</taxon>
        <taxon>Mollusca</taxon>
        <taxon>Bivalvia</taxon>
        <taxon>Autobranchia</taxon>
        <taxon>Pteriomorphia</taxon>
        <taxon>Mytilida</taxon>
        <taxon>Mytiloidea</taxon>
        <taxon>Mytilidae</taxon>
        <taxon>Mytilinae</taxon>
        <taxon>Mytilus</taxon>
    </lineage>
</organism>
<dbReference type="EMBL" id="UYJE01003463">
    <property type="protein sequence ID" value="VDI19557.1"/>
    <property type="molecule type" value="Genomic_DNA"/>
</dbReference>
<reference evidence="1" key="1">
    <citation type="submission" date="2018-11" db="EMBL/GenBank/DDBJ databases">
        <authorList>
            <person name="Alioto T."/>
            <person name="Alioto T."/>
        </authorList>
    </citation>
    <scope>NUCLEOTIDE SEQUENCE</scope>
</reference>
<dbReference type="InterPro" id="IPR052055">
    <property type="entry name" value="Hepadnavirus_pol/RT"/>
</dbReference>
<dbReference type="OrthoDB" id="6098081at2759"/>
<dbReference type="SUPFAM" id="SSF56672">
    <property type="entry name" value="DNA/RNA polymerases"/>
    <property type="match status" value="1"/>
</dbReference>
<accession>A0A8B6DIJ2</accession>
<gene>
    <name evidence="1" type="ORF">MGAL_10B018600</name>
</gene>
<comment type="caution">
    <text evidence="1">The sequence shown here is derived from an EMBL/GenBank/DDBJ whole genome shotgun (WGS) entry which is preliminary data.</text>
</comment>
<dbReference type="InterPro" id="IPR043502">
    <property type="entry name" value="DNA/RNA_pol_sf"/>
</dbReference>
<evidence type="ECO:0000313" key="2">
    <source>
        <dbReference type="Proteomes" id="UP000596742"/>
    </source>
</evidence>
<dbReference type="Proteomes" id="UP000596742">
    <property type="component" value="Unassembled WGS sequence"/>
</dbReference>
<keyword evidence="2" id="KW-1185">Reference proteome</keyword>
<proteinExistence type="predicted"/>
<evidence type="ECO:0000313" key="1">
    <source>
        <dbReference type="EMBL" id="VDI19557.1"/>
    </source>
</evidence>
<name>A0A8B6DIJ2_MYTGA</name>